<evidence type="ECO:0000256" key="3">
    <source>
        <dbReference type="ARBA" id="ARBA00037597"/>
    </source>
</evidence>
<dbReference type="Gene3D" id="3.30.160.20">
    <property type="match status" value="3"/>
</dbReference>
<dbReference type="EMBL" id="JAUJYO010000015">
    <property type="protein sequence ID" value="KAK1297298.1"/>
    <property type="molecule type" value="Genomic_DNA"/>
</dbReference>
<evidence type="ECO:0000256" key="1">
    <source>
        <dbReference type="ARBA" id="ARBA00022737"/>
    </source>
</evidence>
<feature type="domain" description="DRBM" evidence="6">
    <location>
        <begin position="214"/>
        <end position="282"/>
    </location>
</feature>
<feature type="compositionally biased region" description="Polar residues" evidence="5">
    <location>
        <begin position="347"/>
        <end position="361"/>
    </location>
</feature>
<dbReference type="PROSITE" id="PS50137">
    <property type="entry name" value="DS_RBD"/>
    <property type="match status" value="3"/>
</dbReference>
<protein>
    <submittedName>
        <fullName evidence="7">Double-stranded RNA-binding protein 1</fullName>
    </submittedName>
</protein>
<keyword evidence="8" id="KW-1185">Reference proteome</keyword>
<dbReference type="GO" id="GO:0003723">
    <property type="term" value="F:RNA binding"/>
    <property type="evidence" value="ECO:0007669"/>
    <property type="project" value="UniProtKB-UniRule"/>
</dbReference>
<dbReference type="Proteomes" id="UP001180020">
    <property type="component" value="Unassembled WGS sequence"/>
</dbReference>
<evidence type="ECO:0000313" key="7">
    <source>
        <dbReference type="EMBL" id="KAK1297298.1"/>
    </source>
</evidence>
<name>A0AAV9D7U9_ACOCL</name>
<evidence type="ECO:0000256" key="4">
    <source>
        <dbReference type="PROSITE-ProRule" id="PRU00266"/>
    </source>
</evidence>
<dbReference type="PANTHER" id="PTHR46031:SF16">
    <property type="entry name" value="DOUBLE-STRANDED RNA-BINDING PROTEIN 4"/>
    <property type="match status" value="1"/>
</dbReference>
<feature type="domain" description="DRBM" evidence="6">
    <location>
        <begin position="112"/>
        <end position="181"/>
    </location>
</feature>
<gene>
    <name evidence="7" type="primary">DRB1</name>
    <name evidence="7" type="ORF">QJS10_CPB15g02145</name>
</gene>
<sequence>MNKSKLQEFCQQNLPTLPDYSVTKEGLDHNPRFRASVTVDGLTFDGQDSFKSSKEAQNEAARLALLHFNPNHHSQSDGSSRVDGVGGVGKAVKATERGSGNRLVADEFGGNQYKNQLQMFAQKRNMDLPMYDSTRVGSPHAPTFKATVSIGGLTFESSEFFNTIKEAENAAAKAAFSSLSPEGTQEASPQGIIFRLFLRCLPGTWQPASEDSSFYKNLLQQFTQKEGCSMPLYKTRSVGESHLPTFSSTVEVEGENFDGESAKTKKLAEMNAAKVAWTTLNKRKLSKISAYTSLSTQAQEVPGHVSTTLPSGVTVSLLQSTGKDQQDNSSLRITKIDRLGADLSTLSLPSKDSSASETNAKQKAPRAASDSVFAHLDPLPRNPSPSNPSNVSVTAARSDTPCTLLFDRICVYPRIPDMQFPEGVTLLPFSDNEWVAVSLDYANTASS</sequence>
<evidence type="ECO:0000256" key="5">
    <source>
        <dbReference type="SAM" id="MobiDB-lite"/>
    </source>
</evidence>
<comment type="caution">
    <text evidence="7">The sequence shown here is derived from an EMBL/GenBank/DDBJ whole genome shotgun (WGS) entry which is preliminary data.</text>
</comment>
<evidence type="ECO:0000256" key="2">
    <source>
        <dbReference type="ARBA" id="ARBA00022884"/>
    </source>
</evidence>
<keyword evidence="1" id="KW-0677">Repeat</keyword>
<dbReference type="SUPFAM" id="SSF54768">
    <property type="entry name" value="dsRNA-binding domain-like"/>
    <property type="match status" value="3"/>
</dbReference>
<comment type="function">
    <text evidence="3">Binds double-stranded RNA.</text>
</comment>
<accession>A0AAV9D7U9</accession>
<dbReference type="PANTHER" id="PTHR46031">
    <property type="match status" value="1"/>
</dbReference>
<evidence type="ECO:0000259" key="6">
    <source>
        <dbReference type="PROSITE" id="PS50137"/>
    </source>
</evidence>
<reference evidence="7" key="1">
    <citation type="journal article" date="2023" name="Nat. Commun.">
        <title>Diploid and tetraploid genomes of Acorus and the evolution of monocots.</title>
        <authorList>
            <person name="Ma L."/>
            <person name="Liu K.W."/>
            <person name="Li Z."/>
            <person name="Hsiao Y.Y."/>
            <person name="Qi Y."/>
            <person name="Fu T."/>
            <person name="Tang G.D."/>
            <person name="Zhang D."/>
            <person name="Sun W.H."/>
            <person name="Liu D.K."/>
            <person name="Li Y."/>
            <person name="Chen G.Z."/>
            <person name="Liu X.D."/>
            <person name="Liao X.Y."/>
            <person name="Jiang Y.T."/>
            <person name="Yu X."/>
            <person name="Hao Y."/>
            <person name="Huang J."/>
            <person name="Zhao X.W."/>
            <person name="Ke S."/>
            <person name="Chen Y.Y."/>
            <person name="Wu W.L."/>
            <person name="Hsu J.L."/>
            <person name="Lin Y.F."/>
            <person name="Huang M.D."/>
            <person name="Li C.Y."/>
            <person name="Huang L."/>
            <person name="Wang Z.W."/>
            <person name="Zhao X."/>
            <person name="Zhong W.Y."/>
            <person name="Peng D.H."/>
            <person name="Ahmad S."/>
            <person name="Lan S."/>
            <person name="Zhang J.S."/>
            <person name="Tsai W.C."/>
            <person name="Van de Peer Y."/>
            <person name="Liu Z.J."/>
        </authorList>
    </citation>
    <scope>NUCLEOTIDE SEQUENCE</scope>
    <source>
        <strain evidence="7">CP</strain>
    </source>
</reference>
<feature type="domain" description="DRBM" evidence="6">
    <location>
        <begin position="1"/>
        <end position="70"/>
    </location>
</feature>
<dbReference type="InterPro" id="IPR014720">
    <property type="entry name" value="dsRBD_dom"/>
</dbReference>
<reference evidence="7" key="2">
    <citation type="submission" date="2023-06" db="EMBL/GenBank/DDBJ databases">
        <authorList>
            <person name="Ma L."/>
            <person name="Liu K.-W."/>
            <person name="Li Z."/>
            <person name="Hsiao Y.-Y."/>
            <person name="Qi Y."/>
            <person name="Fu T."/>
            <person name="Tang G."/>
            <person name="Zhang D."/>
            <person name="Sun W.-H."/>
            <person name="Liu D.-K."/>
            <person name="Li Y."/>
            <person name="Chen G.-Z."/>
            <person name="Liu X.-D."/>
            <person name="Liao X.-Y."/>
            <person name="Jiang Y.-T."/>
            <person name="Yu X."/>
            <person name="Hao Y."/>
            <person name="Huang J."/>
            <person name="Zhao X.-W."/>
            <person name="Ke S."/>
            <person name="Chen Y.-Y."/>
            <person name="Wu W.-L."/>
            <person name="Hsu J.-L."/>
            <person name="Lin Y.-F."/>
            <person name="Huang M.-D."/>
            <person name="Li C.-Y."/>
            <person name="Huang L."/>
            <person name="Wang Z.-W."/>
            <person name="Zhao X."/>
            <person name="Zhong W.-Y."/>
            <person name="Peng D.-H."/>
            <person name="Ahmad S."/>
            <person name="Lan S."/>
            <person name="Zhang J.-S."/>
            <person name="Tsai W.-C."/>
            <person name="Van De Peer Y."/>
            <person name="Liu Z.-J."/>
        </authorList>
    </citation>
    <scope>NUCLEOTIDE SEQUENCE</scope>
    <source>
        <strain evidence="7">CP</strain>
        <tissue evidence="7">Leaves</tissue>
    </source>
</reference>
<keyword evidence="2 4" id="KW-0694">RNA-binding</keyword>
<organism evidence="7 8">
    <name type="scientific">Acorus calamus</name>
    <name type="common">Sweet flag</name>
    <dbReference type="NCBI Taxonomy" id="4465"/>
    <lineage>
        <taxon>Eukaryota</taxon>
        <taxon>Viridiplantae</taxon>
        <taxon>Streptophyta</taxon>
        <taxon>Embryophyta</taxon>
        <taxon>Tracheophyta</taxon>
        <taxon>Spermatophyta</taxon>
        <taxon>Magnoliopsida</taxon>
        <taxon>Liliopsida</taxon>
        <taxon>Acoraceae</taxon>
        <taxon>Acorus</taxon>
    </lineage>
</organism>
<proteinExistence type="predicted"/>
<feature type="region of interest" description="Disordered" evidence="5">
    <location>
        <begin position="347"/>
        <end position="394"/>
    </location>
</feature>
<evidence type="ECO:0000313" key="8">
    <source>
        <dbReference type="Proteomes" id="UP001180020"/>
    </source>
</evidence>
<dbReference type="AlphaFoldDB" id="A0AAV9D7U9"/>
<dbReference type="Pfam" id="PF00035">
    <property type="entry name" value="dsrm"/>
    <property type="match status" value="3"/>
</dbReference>
<dbReference type="SMART" id="SM00358">
    <property type="entry name" value="DSRM"/>
    <property type="match status" value="3"/>
</dbReference>